<evidence type="ECO:0000256" key="19">
    <source>
        <dbReference type="RuleBase" id="RU004335"/>
    </source>
</evidence>
<dbReference type="GO" id="GO:0009277">
    <property type="term" value="C:fungal-type cell wall"/>
    <property type="evidence" value="ECO:0007669"/>
    <property type="project" value="TreeGrafter"/>
</dbReference>
<name>A0A9P6JVS1_9AGAR</name>
<dbReference type="Pfam" id="PF00332">
    <property type="entry name" value="Glyco_hydro_17"/>
    <property type="match status" value="1"/>
</dbReference>
<evidence type="ECO:0000256" key="2">
    <source>
        <dbReference type="ARBA" id="ARBA00004191"/>
    </source>
</evidence>
<dbReference type="Proteomes" id="UP000807306">
    <property type="component" value="Unassembled WGS sequence"/>
</dbReference>
<keyword evidence="12" id="KW-0325">Glycoprotein</keyword>
<evidence type="ECO:0000256" key="9">
    <source>
        <dbReference type="ARBA" id="ARBA00022729"/>
    </source>
</evidence>
<dbReference type="GO" id="GO:0042973">
    <property type="term" value="F:glucan endo-1,3-beta-D-glucosidase activity"/>
    <property type="evidence" value="ECO:0007669"/>
    <property type="project" value="UniProtKB-EC"/>
</dbReference>
<dbReference type="InterPro" id="IPR017853">
    <property type="entry name" value="GH"/>
</dbReference>
<evidence type="ECO:0000256" key="16">
    <source>
        <dbReference type="ARBA" id="ARBA00037649"/>
    </source>
</evidence>
<evidence type="ECO:0000256" key="8">
    <source>
        <dbReference type="ARBA" id="ARBA00022525"/>
    </source>
</evidence>
<keyword evidence="21" id="KW-1133">Transmembrane helix</keyword>
<organism evidence="22 23">
    <name type="scientific">Crepidotus variabilis</name>
    <dbReference type="NCBI Taxonomy" id="179855"/>
    <lineage>
        <taxon>Eukaryota</taxon>
        <taxon>Fungi</taxon>
        <taxon>Dikarya</taxon>
        <taxon>Basidiomycota</taxon>
        <taxon>Agaricomycotina</taxon>
        <taxon>Agaricomycetes</taxon>
        <taxon>Agaricomycetidae</taxon>
        <taxon>Agaricales</taxon>
        <taxon>Agaricineae</taxon>
        <taxon>Crepidotaceae</taxon>
        <taxon>Crepidotus</taxon>
    </lineage>
</organism>
<keyword evidence="9" id="KW-0732">Signal</keyword>
<protein>
    <recommendedName>
        <fullName evidence="5">glucan endo-1,3-beta-D-glucosidase</fullName>
        <ecNumber evidence="5">3.2.1.39</ecNumber>
    </recommendedName>
    <alternativeName>
        <fullName evidence="18">Endo-1,3-beta-glucanase btgC</fullName>
    </alternativeName>
    <alternativeName>
        <fullName evidence="17">Laminarinase btgC</fullName>
    </alternativeName>
</protein>
<dbReference type="GO" id="GO:0071555">
    <property type="term" value="P:cell wall organization"/>
    <property type="evidence" value="ECO:0007669"/>
    <property type="project" value="UniProtKB-KW"/>
</dbReference>
<gene>
    <name evidence="22" type="ORF">CPB83DRAFT_842933</name>
</gene>
<evidence type="ECO:0000256" key="10">
    <source>
        <dbReference type="ARBA" id="ARBA00022801"/>
    </source>
</evidence>
<dbReference type="Gene3D" id="3.20.20.80">
    <property type="entry name" value="Glycosidases"/>
    <property type="match status" value="2"/>
</dbReference>
<comment type="similarity">
    <text evidence="4 19">Belongs to the glycosyl hydrolase 17 family.</text>
</comment>
<feature type="region of interest" description="Disordered" evidence="20">
    <location>
        <begin position="43"/>
        <end position="94"/>
    </location>
</feature>
<comment type="subcellular location">
    <subcellularLocation>
        <location evidence="3">Cell membrane</location>
        <topology evidence="3">Single-pass type II membrane protein</topology>
    </subcellularLocation>
    <subcellularLocation>
        <location evidence="2">Secreted</location>
        <location evidence="2">Cell wall</location>
    </subcellularLocation>
</comment>
<evidence type="ECO:0000256" key="21">
    <source>
        <dbReference type="SAM" id="Phobius"/>
    </source>
</evidence>
<dbReference type="PANTHER" id="PTHR16631:SF17">
    <property type="entry name" value="GLUCAN ENDO-1,3-BETA-GLUCOSIDASE BTGC"/>
    <property type="match status" value="1"/>
</dbReference>
<reference evidence="22" key="1">
    <citation type="submission" date="2020-11" db="EMBL/GenBank/DDBJ databases">
        <authorList>
            <consortium name="DOE Joint Genome Institute"/>
            <person name="Ahrendt S."/>
            <person name="Riley R."/>
            <person name="Andreopoulos W."/>
            <person name="Labutti K."/>
            <person name="Pangilinan J."/>
            <person name="Ruiz-Duenas F.J."/>
            <person name="Barrasa J.M."/>
            <person name="Sanchez-Garcia M."/>
            <person name="Camarero S."/>
            <person name="Miyauchi S."/>
            <person name="Serrano A."/>
            <person name="Linde D."/>
            <person name="Babiker R."/>
            <person name="Drula E."/>
            <person name="Ayuso-Fernandez I."/>
            <person name="Pacheco R."/>
            <person name="Padilla G."/>
            <person name="Ferreira P."/>
            <person name="Barriuso J."/>
            <person name="Kellner H."/>
            <person name="Castanera R."/>
            <person name="Alfaro M."/>
            <person name="Ramirez L."/>
            <person name="Pisabarro A.G."/>
            <person name="Kuo A."/>
            <person name="Tritt A."/>
            <person name="Lipzen A."/>
            <person name="He G."/>
            <person name="Yan M."/>
            <person name="Ng V."/>
            <person name="Cullen D."/>
            <person name="Martin F."/>
            <person name="Rosso M.-N."/>
            <person name="Henrissat B."/>
            <person name="Hibbett D."/>
            <person name="Martinez A.T."/>
            <person name="Grigoriev I.V."/>
        </authorList>
    </citation>
    <scope>NUCLEOTIDE SEQUENCE</scope>
    <source>
        <strain evidence="22">CBS 506.95</strain>
    </source>
</reference>
<keyword evidence="14" id="KW-0961">Cell wall biogenesis/degradation</keyword>
<keyword evidence="13" id="KW-0119">Carbohydrate metabolism</keyword>
<keyword evidence="8" id="KW-0964">Secreted</keyword>
<keyword evidence="6" id="KW-1003">Cell membrane</keyword>
<accession>A0A9P6JVS1</accession>
<dbReference type="InterPro" id="IPR000490">
    <property type="entry name" value="Glyco_hydro_17"/>
</dbReference>
<keyword evidence="10 22" id="KW-0378">Hydrolase</keyword>
<dbReference type="EMBL" id="MU157825">
    <property type="protein sequence ID" value="KAF9534781.1"/>
    <property type="molecule type" value="Genomic_DNA"/>
</dbReference>
<dbReference type="InterPro" id="IPR050732">
    <property type="entry name" value="Beta-glucan_modifiers"/>
</dbReference>
<dbReference type="GO" id="GO:0005576">
    <property type="term" value="C:extracellular region"/>
    <property type="evidence" value="ECO:0007669"/>
    <property type="project" value="TreeGrafter"/>
</dbReference>
<dbReference type="GO" id="GO:0009986">
    <property type="term" value="C:cell surface"/>
    <property type="evidence" value="ECO:0007669"/>
    <property type="project" value="TreeGrafter"/>
</dbReference>
<proteinExistence type="inferred from homology"/>
<evidence type="ECO:0000256" key="5">
    <source>
        <dbReference type="ARBA" id="ARBA00012780"/>
    </source>
</evidence>
<evidence type="ECO:0000256" key="17">
    <source>
        <dbReference type="ARBA" id="ARBA00042373"/>
    </source>
</evidence>
<evidence type="ECO:0000256" key="1">
    <source>
        <dbReference type="ARBA" id="ARBA00000382"/>
    </source>
</evidence>
<feature type="compositionally biased region" description="Gly residues" evidence="20">
    <location>
        <begin position="64"/>
        <end position="74"/>
    </location>
</feature>
<dbReference type="PANTHER" id="PTHR16631">
    <property type="entry name" value="GLUCAN 1,3-BETA-GLUCOSIDASE"/>
    <property type="match status" value="1"/>
</dbReference>
<dbReference type="GO" id="GO:0005886">
    <property type="term" value="C:plasma membrane"/>
    <property type="evidence" value="ECO:0007669"/>
    <property type="project" value="UniProtKB-SubCell"/>
</dbReference>
<dbReference type="AlphaFoldDB" id="A0A9P6JVS1"/>
<keyword evidence="21" id="KW-0812">Transmembrane</keyword>
<comment type="catalytic activity">
    <reaction evidence="1">
        <text>Hydrolysis of (1-&gt;3)-beta-D-glucosidic linkages in (1-&gt;3)-beta-D-glucans.</text>
        <dbReference type="EC" id="3.2.1.39"/>
    </reaction>
</comment>
<keyword evidence="15" id="KW-0624">Polysaccharide degradation</keyword>
<dbReference type="SUPFAM" id="SSF51445">
    <property type="entry name" value="(Trans)glycosidases"/>
    <property type="match status" value="1"/>
</dbReference>
<feature type="compositionally biased region" description="Low complexity" evidence="20">
    <location>
        <begin position="43"/>
        <end position="63"/>
    </location>
</feature>
<comment type="function">
    <text evidence="16">Glucanases play a role in cell expansion during growth, in cell-cell fusion during mating, and in spore release during sporulation. This enzyme may be involved in beta-glucan degradation. Active on laminarin and lichenan.</text>
</comment>
<keyword evidence="11 21" id="KW-0472">Membrane</keyword>
<sequence length="406" mass="44003">MDSTLDKQRRSRRRSRLIVIGSVVTLAILIAIGVSVGVVVSRNNNNKNRSTSSTSSGSSSSGSGSSGGSSGSSSGGSSSPALDDPNDPSKFSKDPNLKKVMWAMAYTPDWALPDFNCANKQETVIKDIQLLSQLTSRIRLYGGDCNQTAMVLEAIKVTKVDMQVYTGIYVVEKDDDAYTRQRDAVLDAIKTYGTKNIAGITVGNEFILNYLTDRGASTSDGNSATGEEAAKILIPKIQDTRDKLNALNLDKTIPIGNSEAGFYFNNHVLEQCDYGLSNVHAWFAGTTAADSAGWVANYFQETNVVPAALLSNKPKMFVSETGWPTDAGPNAKLNAGGAEASVANLQIFIDNWVCQANKNGTGYFFFEFIDEQWKENKFPGTVESHWGLFDKDYKLKDIKLPDCLAS</sequence>
<evidence type="ECO:0000256" key="11">
    <source>
        <dbReference type="ARBA" id="ARBA00023136"/>
    </source>
</evidence>
<keyword evidence="7" id="KW-0134">Cell wall</keyword>
<dbReference type="OrthoDB" id="68336at2759"/>
<evidence type="ECO:0000256" key="13">
    <source>
        <dbReference type="ARBA" id="ARBA00023277"/>
    </source>
</evidence>
<evidence type="ECO:0000256" key="3">
    <source>
        <dbReference type="ARBA" id="ARBA00004401"/>
    </source>
</evidence>
<keyword evidence="23" id="KW-1185">Reference proteome</keyword>
<evidence type="ECO:0000313" key="23">
    <source>
        <dbReference type="Proteomes" id="UP000807306"/>
    </source>
</evidence>
<evidence type="ECO:0000256" key="12">
    <source>
        <dbReference type="ARBA" id="ARBA00023180"/>
    </source>
</evidence>
<evidence type="ECO:0000256" key="4">
    <source>
        <dbReference type="ARBA" id="ARBA00008773"/>
    </source>
</evidence>
<evidence type="ECO:0000256" key="6">
    <source>
        <dbReference type="ARBA" id="ARBA00022475"/>
    </source>
</evidence>
<dbReference type="GO" id="GO:0000272">
    <property type="term" value="P:polysaccharide catabolic process"/>
    <property type="evidence" value="ECO:0007669"/>
    <property type="project" value="UniProtKB-KW"/>
</dbReference>
<evidence type="ECO:0000256" key="14">
    <source>
        <dbReference type="ARBA" id="ARBA00023316"/>
    </source>
</evidence>
<feature type="transmembrane region" description="Helical" evidence="21">
    <location>
        <begin position="17"/>
        <end position="40"/>
    </location>
</feature>
<evidence type="ECO:0000313" key="22">
    <source>
        <dbReference type="EMBL" id="KAF9534781.1"/>
    </source>
</evidence>
<dbReference type="EC" id="3.2.1.39" evidence="5"/>
<evidence type="ECO:0000256" key="7">
    <source>
        <dbReference type="ARBA" id="ARBA00022512"/>
    </source>
</evidence>
<evidence type="ECO:0000256" key="15">
    <source>
        <dbReference type="ARBA" id="ARBA00023326"/>
    </source>
</evidence>
<evidence type="ECO:0000256" key="18">
    <source>
        <dbReference type="ARBA" id="ARBA00043078"/>
    </source>
</evidence>
<comment type="caution">
    <text evidence="22">The sequence shown here is derived from an EMBL/GenBank/DDBJ whole genome shotgun (WGS) entry which is preliminary data.</text>
</comment>
<evidence type="ECO:0000256" key="20">
    <source>
        <dbReference type="SAM" id="MobiDB-lite"/>
    </source>
</evidence>